<gene>
    <name evidence="2" type="ORF">GCM10011366_23910</name>
</gene>
<reference evidence="2" key="2">
    <citation type="submission" date="2020-09" db="EMBL/GenBank/DDBJ databases">
        <authorList>
            <person name="Sun Q."/>
            <person name="Zhou Y."/>
        </authorList>
    </citation>
    <scope>NUCLEOTIDE SEQUENCE</scope>
    <source>
        <strain evidence="2">CGMCC 1.12160</strain>
    </source>
</reference>
<feature type="region of interest" description="Disordered" evidence="1">
    <location>
        <begin position="1"/>
        <end position="24"/>
    </location>
</feature>
<organism evidence="2 3">
    <name type="scientific">Ornithinimicrobium tianjinense</name>
    <dbReference type="NCBI Taxonomy" id="1195761"/>
    <lineage>
        <taxon>Bacteria</taxon>
        <taxon>Bacillati</taxon>
        <taxon>Actinomycetota</taxon>
        <taxon>Actinomycetes</taxon>
        <taxon>Micrococcales</taxon>
        <taxon>Ornithinimicrobiaceae</taxon>
        <taxon>Ornithinimicrobium</taxon>
    </lineage>
</organism>
<comment type="caution">
    <text evidence="2">The sequence shown here is derived from an EMBL/GenBank/DDBJ whole genome shotgun (WGS) entry which is preliminary data.</text>
</comment>
<proteinExistence type="predicted"/>
<dbReference type="AlphaFoldDB" id="A0A917F7B1"/>
<feature type="region of interest" description="Disordered" evidence="1">
    <location>
        <begin position="396"/>
        <end position="420"/>
    </location>
</feature>
<evidence type="ECO:0000313" key="2">
    <source>
        <dbReference type="EMBL" id="GGF55218.1"/>
    </source>
</evidence>
<evidence type="ECO:0000313" key="3">
    <source>
        <dbReference type="Proteomes" id="UP000605670"/>
    </source>
</evidence>
<evidence type="ECO:0000256" key="1">
    <source>
        <dbReference type="SAM" id="MobiDB-lite"/>
    </source>
</evidence>
<reference evidence="2" key="1">
    <citation type="journal article" date="2014" name="Int. J. Syst. Evol. Microbiol.">
        <title>Complete genome sequence of Corynebacterium casei LMG S-19264T (=DSM 44701T), isolated from a smear-ripened cheese.</title>
        <authorList>
            <consortium name="US DOE Joint Genome Institute (JGI-PGF)"/>
            <person name="Walter F."/>
            <person name="Albersmeier A."/>
            <person name="Kalinowski J."/>
            <person name="Ruckert C."/>
        </authorList>
    </citation>
    <scope>NUCLEOTIDE SEQUENCE</scope>
    <source>
        <strain evidence="2">CGMCC 1.12160</strain>
    </source>
</reference>
<dbReference type="RefSeq" id="WP_188431090.1">
    <property type="nucleotide sequence ID" value="NZ_BAABKH010000014.1"/>
</dbReference>
<accession>A0A917F7B1</accession>
<sequence length="481" mass="49941">MVDHDEAMARLRDSDPATGSHPDLNALRSLVAGKAPASQGTDHVTAVHDDLMRGPSLRAPWIAAAAVAALGFGGGGYALGAAGGGETPIVSASSTEDDSRDDGTDSGTAGESAPLGDDGAAATAMPGVDAMGSDEKSMAGGSGAMFDMGPVRLQAGPGLSAERGTAPVRALTTDEDPAAFLAAWAERIDFQGVAPQPESEGAGWYGEHVLIEVDTMRVLSVSTAGGALQLSYEDQLRSPYCTDMYEGMSAEDLATMKEEFARAMGPDIPFPDQAECQPPDGALPTTEQAVAAAKDFFASTGLDVSDYTLQASEYQDPGVNYVMVEGWPEGQRGGELMINASVGPDGVYSAWGAVGEMTSLGDYPVISAVEAVERYGQRAFAVEYTVTLAEDLAAQSGPTDSLTMPVPEYDPPESGPLAPGDPLPLLMADKVVTDAELTSGTMWTSSGSVEVPAWKLVTDDGAHYSVLALTDESIKWVDWRQ</sequence>
<protein>
    <submittedName>
        <fullName evidence="2">Uncharacterized protein</fullName>
    </submittedName>
</protein>
<dbReference type="EMBL" id="BMEM01000004">
    <property type="protein sequence ID" value="GGF55218.1"/>
    <property type="molecule type" value="Genomic_DNA"/>
</dbReference>
<keyword evidence="3" id="KW-1185">Reference proteome</keyword>
<feature type="compositionally biased region" description="Basic and acidic residues" evidence="1">
    <location>
        <begin position="1"/>
        <end position="15"/>
    </location>
</feature>
<dbReference type="Proteomes" id="UP000605670">
    <property type="component" value="Unassembled WGS sequence"/>
</dbReference>
<feature type="region of interest" description="Disordered" evidence="1">
    <location>
        <begin position="88"/>
        <end position="145"/>
    </location>
</feature>
<name>A0A917F7B1_9MICO</name>